<accession>A0ABT0HR80</accession>
<proteinExistence type="predicted"/>
<dbReference type="InterPro" id="IPR036086">
    <property type="entry name" value="ParB/Sulfiredoxin_sf"/>
</dbReference>
<feature type="region of interest" description="Disordered" evidence="1">
    <location>
        <begin position="149"/>
        <end position="183"/>
    </location>
</feature>
<evidence type="ECO:0000313" key="2">
    <source>
        <dbReference type="EMBL" id="MCK8494689.1"/>
    </source>
</evidence>
<dbReference type="SUPFAM" id="SSF110849">
    <property type="entry name" value="ParB/Sulfiredoxin"/>
    <property type="match status" value="1"/>
</dbReference>
<feature type="compositionally biased region" description="Basic and acidic residues" evidence="1">
    <location>
        <begin position="149"/>
        <end position="160"/>
    </location>
</feature>
<dbReference type="Proteomes" id="UP001202180">
    <property type="component" value="Unassembled WGS sequence"/>
</dbReference>
<dbReference type="Gene3D" id="3.90.1530.10">
    <property type="entry name" value="Conserved hypothetical protein from pyrococcus furiosus pfu- 392566-001, ParB domain"/>
    <property type="match status" value="1"/>
</dbReference>
<keyword evidence="3" id="KW-1185">Reference proteome</keyword>
<evidence type="ECO:0000313" key="3">
    <source>
        <dbReference type="Proteomes" id="UP001202180"/>
    </source>
</evidence>
<gene>
    <name evidence="2" type="ORF">M0L20_22665</name>
</gene>
<organism evidence="2 3">
    <name type="scientific">Spirosoma liriopis</name>
    <dbReference type="NCBI Taxonomy" id="2937440"/>
    <lineage>
        <taxon>Bacteria</taxon>
        <taxon>Pseudomonadati</taxon>
        <taxon>Bacteroidota</taxon>
        <taxon>Cytophagia</taxon>
        <taxon>Cytophagales</taxon>
        <taxon>Cytophagaceae</taxon>
        <taxon>Spirosoma</taxon>
    </lineage>
</organism>
<name>A0ABT0HR80_9BACT</name>
<protein>
    <recommendedName>
        <fullName evidence="4">ParB N-terminal domain-containing protein</fullName>
    </recommendedName>
</protein>
<dbReference type="EMBL" id="JALPRF010000004">
    <property type="protein sequence ID" value="MCK8494689.1"/>
    <property type="molecule type" value="Genomic_DNA"/>
</dbReference>
<reference evidence="2 3" key="1">
    <citation type="submission" date="2022-04" db="EMBL/GenBank/DDBJ databases">
        <title>Spirosoma sp. strain RP8 genome sequencing and assembly.</title>
        <authorList>
            <person name="Jung Y."/>
        </authorList>
    </citation>
    <scope>NUCLEOTIDE SEQUENCE [LARGE SCALE GENOMIC DNA]</scope>
    <source>
        <strain evidence="2 3">RP8</strain>
    </source>
</reference>
<comment type="caution">
    <text evidence="2">The sequence shown here is derived from an EMBL/GenBank/DDBJ whole genome shotgun (WGS) entry which is preliminary data.</text>
</comment>
<evidence type="ECO:0000256" key="1">
    <source>
        <dbReference type="SAM" id="MobiDB-lite"/>
    </source>
</evidence>
<dbReference type="RefSeq" id="WP_248479260.1">
    <property type="nucleotide sequence ID" value="NZ_JALPRF010000004.1"/>
</dbReference>
<sequence>MTKKYQAALATKMIIKDQSLLRHEDIKQHILVLPELAAYIPPLLPDEYKQLEENIQKNGCREALLVWEATSDQLPESQTSGPVYVLIDGHNRYEICQRNKLDFKVHLMSFPSLEEVKFFMIDNQLGRRNLTPEQVSYLRGLRYLREKQGKGKYDREEQKGQNDLYESDGSEVGQNGTDEKTRETTAHRLGKQFNVSEKTIKRDAAFAQGLERLTPAFKQDILSNKIKVDKSLVQRAGQLDKEIEAIGDLAKLEQLSQVASATSKPTDATPNRKFTELKNKLRQLVTELESDEANTTEICEQLIKYARLLQKGE</sequence>
<evidence type="ECO:0008006" key="4">
    <source>
        <dbReference type="Google" id="ProtNLM"/>
    </source>
</evidence>